<evidence type="ECO:0000256" key="12">
    <source>
        <dbReference type="ARBA" id="ARBA00048798"/>
    </source>
</evidence>
<keyword evidence="6 16" id="KW-0032">Aminotransferase</keyword>
<dbReference type="GO" id="GO:0004084">
    <property type="term" value="F:branched-chain-amino-acid transaminase activity"/>
    <property type="evidence" value="ECO:0007669"/>
    <property type="project" value="UniProtKB-EC"/>
</dbReference>
<sequence>MALEITIERSAQLKQKPDENKLGFGQYYTDHMFILEYTEGKGWHSGRVVPYQNISLDPAAKVFHYGQTVFEGMKAYRTEDGIKLFRPKKNFERLNKSNARLSIPHLDEELAYEGLIKLLDVDREWVPSAEGTSLYIRPFIIATEPALGVNPSLNYLFMIIMSPVGAYYAEGVNPVKIHVESHFVRAVAGGVGEAKTAGNYAAGLNAQEEAKDRGYSQVLWLDGVHRKYIEEVGSMNVFFKINGVVVTPQLNGSILNGITRNSVITLLKHWDVPVEERRISIDELIEAHRNGQLEEAFGTGTAAVISPIGELSYNDEKYVINEGKTGELSSKIYDTITGIQKGTVEDPFGWLVSLD</sequence>
<evidence type="ECO:0000256" key="6">
    <source>
        <dbReference type="ARBA" id="ARBA00022576"/>
    </source>
</evidence>
<dbReference type="NCBIfam" id="TIGR01123">
    <property type="entry name" value="ilvE_II"/>
    <property type="match status" value="1"/>
</dbReference>
<accession>A0ABW1V1U1</accession>
<protein>
    <recommendedName>
        <fullName evidence="16">Branched-chain-amino-acid aminotransferase</fullName>
        <ecNumber evidence="16">2.6.1.42</ecNumber>
    </recommendedName>
</protein>
<comment type="catalytic activity">
    <reaction evidence="12 16">
        <text>L-isoleucine + 2-oxoglutarate = (S)-3-methyl-2-oxopentanoate + L-glutamate</text>
        <dbReference type="Rhea" id="RHEA:24801"/>
        <dbReference type="ChEBI" id="CHEBI:16810"/>
        <dbReference type="ChEBI" id="CHEBI:29985"/>
        <dbReference type="ChEBI" id="CHEBI:35146"/>
        <dbReference type="ChEBI" id="CHEBI:58045"/>
        <dbReference type="EC" id="2.6.1.42"/>
    </reaction>
</comment>
<dbReference type="SUPFAM" id="SSF56752">
    <property type="entry name" value="D-aminoacid aminotransferase-like PLP-dependent enzymes"/>
    <property type="match status" value="1"/>
</dbReference>
<evidence type="ECO:0000256" key="2">
    <source>
        <dbReference type="ARBA" id="ARBA00004824"/>
    </source>
</evidence>
<evidence type="ECO:0000313" key="18">
    <source>
        <dbReference type="EMBL" id="MFC6331705.1"/>
    </source>
</evidence>
<evidence type="ECO:0000256" key="3">
    <source>
        <dbReference type="ARBA" id="ARBA00004931"/>
    </source>
</evidence>
<evidence type="ECO:0000256" key="14">
    <source>
        <dbReference type="RuleBase" id="RU004106"/>
    </source>
</evidence>
<gene>
    <name evidence="18" type="ORF">ACFP56_03650</name>
</gene>
<evidence type="ECO:0000313" key="19">
    <source>
        <dbReference type="Proteomes" id="UP001596233"/>
    </source>
</evidence>
<evidence type="ECO:0000256" key="17">
    <source>
        <dbReference type="RuleBase" id="RU004519"/>
    </source>
</evidence>
<proteinExistence type="inferred from homology"/>
<evidence type="ECO:0000256" key="10">
    <source>
        <dbReference type="ARBA" id="ARBA00023304"/>
    </source>
</evidence>
<dbReference type="PANTHER" id="PTHR11825:SF44">
    <property type="entry name" value="BRANCHED-CHAIN-AMINO-ACID AMINOTRANSFERASE"/>
    <property type="match status" value="1"/>
</dbReference>
<dbReference type="InterPro" id="IPR018300">
    <property type="entry name" value="Aminotrans_IV_CS"/>
</dbReference>
<evidence type="ECO:0000256" key="7">
    <source>
        <dbReference type="ARBA" id="ARBA00022605"/>
    </source>
</evidence>
<dbReference type="PIRSF" id="PIRSF006468">
    <property type="entry name" value="BCAT1"/>
    <property type="match status" value="1"/>
</dbReference>
<evidence type="ECO:0000256" key="9">
    <source>
        <dbReference type="ARBA" id="ARBA00022898"/>
    </source>
</evidence>
<keyword evidence="7 16" id="KW-0028">Amino-acid biosynthesis</keyword>
<comment type="catalytic activity">
    <reaction evidence="13 16">
        <text>L-leucine + 2-oxoglutarate = 4-methyl-2-oxopentanoate + L-glutamate</text>
        <dbReference type="Rhea" id="RHEA:18321"/>
        <dbReference type="ChEBI" id="CHEBI:16810"/>
        <dbReference type="ChEBI" id="CHEBI:17865"/>
        <dbReference type="ChEBI" id="CHEBI:29985"/>
        <dbReference type="ChEBI" id="CHEBI:57427"/>
        <dbReference type="EC" id="2.6.1.42"/>
    </reaction>
</comment>
<dbReference type="InterPro" id="IPR036038">
    <property type="entry name" value="Aminotransferase-like"/>
</dbReference>
<comment type="pathway">
    <text evidence="3 17">Amino-acid biosynthesis; L-valine biosynthesis; L-valine from pyruvate: step 4/4.</text>
</comment>
<dbReference type="EC" id="2.6.1.42" evidence="16"/>
<comment type="pathway">
    <text evidence="2 17">Amino-acid biosynthesis; L-isoleucine biosynthesis; L-isoleucine from 2-oxobutanoate: step 4/4.</text>
</comment>
<dbReference type="PANTHER" id="PTHR11825">
    <property type="entry name" value="SUBGROUP IIII AMINOTRANSFERASE"/>
    <property type="match status" value="1"/>
</dbReference>
<evidence type="ECO:0000256" key="13">
    <source>
        <dbReference type="ARBA" id="ARBA00049229"/>
    </source>
</evidence>
<evidence type="ECO:0000256" key="8">
    <source>
        <dbReference type="ARBA" id="ARBA00022679"/>
    </source>
</evidence>
<organism evidence="18 19">
    <name type="scientific">Paenibacillus septentrionalis</name>
    <dbReference type="NCBI Taxonomy" id="429342"/>
    <lineage>
        <taxon>Bacteria</taxon>
        <taxon>Bacillati</taxon>
        <taxon>Bacillota</taxon>
        <taxon>Bacilli</taxon>
        <taxon>Bacillales</taxon>
        <taxon>Paenibacillaceae</taxon>
        <taxon>Paenibacillus</taxon>
    </lineage>
</organism>
<dbReference type="InterPro" id="IPR033939">
    <property type="entry name" value="BCAT_family"/>
</dbReference>
<dbReference type="Pfam" id="PF01063">
    <property type="entry name" value="Aminotran_4"/>
    <property type="match status" value="1"/>
</dbReference>
<dbReference type="PROSITE" id="PS00770">
    <property type="entry name" value="AA_TRANSFER_CLASS_4"/>
    <property type="match status" value="1"/>
</dbReference>
<dbReference type="EMBL" id="JBHSTE010000001">
    <property type="protein sequence ID" value="MFC6331705.1"/>
    <property type="molecule type" value="Genomic_DNA"/>
</dbReference>
<evidence type="ECO:0000256" key="16">
    <source>
        <dbReference type="RuleBase" id="RU004517"/>
    </source>
</evidence>
<comment type="catalytic activity">
    <reaction evidence="11 16">
        <text>L-valine + 2-oxoglutarate = 3-methyl-2-oxobutanoate + L-glutamate</text>
        <dbReference type="Rhea" id="RHEA:24813"/>
        <dbReference type="ChEBI" id="CHEBI:11851"/>
        <dbReference type="ChEBI" id="CHEBI:16810"/>
        <dbReference type="ChEBI" id="CHEBI:29985"/>
        <dbReference type="ChEBI" id="CHEBI:57762"/>
        <dbReference type="EC" id="2.6.1.42"/>
    </reaction>
</comment>
<keyword evidence="19" id="KW-1185">Reference proteome</keyword>
<evidence type="ECO:0000256" key="11">
    <source>
        <dbReference type="ARBA" id="ARBA00048212"/>
    </source>
</evidence>
<dbReference type="InterPro" id="IPR043131">
    <property type="entry name" value="BCAT-like_N"/>
</dbReference>
<comment type="caution">
    <text evidence="18">The sequence shown here is derived from an EMBL/GenBank/DDBJ whole genome shotgun (WGS) entry which is preliminary data.</text>
</comment>
<comment type="cofactor">
    <cofactor evidence="1 15">
        <name>pyridoxal 5'-phosphate</name>
        <dbReference type="ChEBI" id="CHEBI:597326"/>
    </cofactor>
</comment>
<dbReference type="Gene3D" id="3.20.10.10">
    <property type="entry name" value="D-amino Acid Aminotransferase, subunit A, domain 2"/>
    <property type="match status" value="1"/>
</dbReference>
<reference evidence="19" key="1">
    <citation type="journal article" date="2019" name="Int. J. Syst. Evol. Microbiol.">
        <title>The Global Catalogue of Microorganisms (GCM) 10K type strain sequencing project: providing services to taxonomists for standard genome sequencing and annotation.</title>
        <authorList>
            <consortium name="The Broad Institute Genomics Platform"/>
            <consortium name="The Broad Institute Genome Sequencing Center for Infectious Disease"/>
            <person name="Wu L."/>
            <person name="Ma J."/>
        </authorList>
    </citation>
    <scope>NUCLEOTIDE SEQUENCE [LARGE SCALE GENOMIC DNA]</scope>
    <source>
        <strain evidence="19">PCU 280</strain>
    </source>
</reference>
<evidence type="ECO:0000256" key="5">
    <source>
        <dbReference type="ARBA" id="ARBA00009320"/>
    </source>
</evidence>
<dbReference type="InterPro" id="IPR001544">
    <property type="entry name" value="Aminotrans_IV"/>
</dbReference>
<comment type="similarity">
    <text evidence="5 14">Belongs to the class-IV pyridoxal-phosphate-dependent aminotransferase family.</text>
</comment>
<name>A0ABW1V1U1_9BACL</name>
<dbReference type="NCBIfam" id="NF009897">
    <property type="entry name" value="PRK13357.1"/>
    <property type="match status" value="1"/>
</dbReference>
<dbReference type="Proteomes" id="UP001596233">
    <property type="component" value="Unassembled WGS sequence"/>
</dbReference>
<keyword evidence="10 16" id="KW-0100">Branched-chain amino acid biosynthesis</keyword>
<dbReference type="RefSeq" id="WP_379231222.1">
    <property type="nucleotide sequence ID" value="NZ_JBHSTE010000001.1"/>
</dbReference>
<evidence type="ECO:0000256" key="1">
    <source>
        <dbReference type="ARBA" id="ARBA00001933"/>
    </source>
</evidence>
<dbReference type="InterPro" id="IPR043132">
    <property type="entry name" value="BCAT-like_C"/>
</dbReference>
<keyword evidence="8 16" id="KW-0808">Transferase</keyword>
<dbReference type="InterPro" id="IPR005786">
    <property type="entry name" value="B_amino_transII"/>
</dbReference>
<evidence type="ECO:0000256" key="4">
    <source>
        <dbReference type="ARBA" id="ARBA00005072"/>
    </source>
</evidence>
<dbReference type="CDD" id="cd01557">
    <property type="entry name" value="BCAT_beta_family"/>
    <property type="match status" value="1"/>
</dbReference>
<comment type="pathway">
    <text evidence="4 17">Amino-acid biosynthesis; L-leucine biosynthesis; L-leucine from 3-methyl-2-oxobutanoate: step 4/4.</text>
</comment>
<evidence type="ECO:0000256" key="15">
    <source>
        <dbReference type="RuleBase" id="RU004516"/>
    </source>
</evidence>
<keyword evidence="9 15" id="KW-0663">Pyridoxal phosphate</keyword>
<dbReference type="Gene3D" id="3.30.470.10">
    <property type="match status" value="1"/>
</dbReference>